<sequence>MGNQPLLKKIPLHAHPIAYTLPLDLNWRSMDQRKLLAEKPGQREKSSAPRRLGPAGPSASVVACRFETARALNCGAA</sequence>
<proteinExistence type="predicted"/>
<name>A0ABN7AT68_9HEMI</name>
<evidence type="ECO:0000256" key="1">
    <source>
        <dbReference type="SAM" id="MobiDB-lite"/>
    </source>
</evidence>
<organism evidence="2 3">
    <name type="scientific">Nesidiocoris tenuis</name>
    <dbReference type="NCBI Taxonomy" id="355587"/>
    <lineage>
        <taxon>Eukaryota</taxon>
        <taxon>Metazoa</taxon>
        <taxon>Ecdysozoa</taxon>
        <taxon>Arthropoda</taxon>
        <taxon>Hexapoda</taxon>
        <taxon>Insecta</taxon>
        <taxon>Pterygota</taxon>
        <taxon>Neoptera</taxon>
        <taxon>Paraneoptera</taxon>
        <taxon>Hemiptera</taxon>
        <taxon>Heteroptera</taxon>
        <taxon>Panheteroptera</taxon>
        <taxon>Cimicomorpha</taxon>
        <taxon>Miridae</taxon>
        <taxon>Dicyphina</taxon>
        <taxon>Nesidiocoris</taxon>
    </lineage>
</organism>
<dbReference type="Proteomes" id="UP001307889">
    <property type="component" value="Chromosome 4"/>
</dbReference>
<dbReference type="EMBL" id="AP028912">
    <property type="protein sequence ID" value="BES93592.1"/>
    <property type="molecule type" value="Genomic_DNA"/>
</dbReference>
<feature type="region of interest" description="Disordered" evidence="1">
    <location>
        <begin position="35"/>
        <end position="59"/>
    </location>
</feature>
<feature type="compositionally biased region" description="Basic and acidic residues" evidence="1">
    <location>
        <begin position="35"/>
        <end position="47"/>
    </location>
</feature>
<gene>
    <name evidence="2" type="ORF">NTJ_06401</name>
</gene>
<reference evidence="2 3" key="1">
    <citation type="submission" date="2023-09" db="EMBL/GenBank/DDBJ databases">
        <title>Nesidiocoris tenuis whole genome shotgun sequence.</title>
        <authorList>
            <person name="Shibata T."/>
            <person name="Shimoda M."/>
            <person name="Kobayashi T."/>
            <person name="Uehara T."/>
        </authorList>
    </citation>
    <scope>NUCLEOTIDE SEQUENCE [LARGE SCALE GENOMIC DNA]</scope>
    <source>
        <strain evidence="2 3">Japan</strain>
    </source>
</reference>
<protein>
    <submittedName>
        <fullName evidence="2">Uncharacterized protein</fullName>
    </submittedName>
</protein>
<evidence type="ECO:0000313" key="3">
    <source>
        <dbReference type="Proteomes" id="UP001307889"/>
    </source>
</evidence>
<evidence type="ECO:0000313" key="2">
    <source>
        <dbReference type="EMBL" id="BES93592.1"/>
    </source>
</evidence>
<keyword evidence="3" id="KW-1185">Reference proteome</keyword>
<accession>A0ABN7AT68</accession>